<dbReference type="EMBL" id="JBBXMP010000589">
    <property type="protein sequence ID" value="KAL0057316.1"/>
    <property type="molecule type" value="Genomic_DNA"/>
</dbReference>
<keyword evidence="3" id="KW-1185">Reference proteome</keyword>
<name>A0ABR2Z8Y7_9AGAR</name>
<comment type="caution">
    <text evidence="2">The sequence shown here is derived from an EMBL/GenBank/DDBJ whole genome shotgun (WGS) entry which is preliminary data.</text>
</comment>
<evidence type="ECO:0000313" key="2">
    <source>
        <dbReference type="EMBL" id="KAL0057316.1"/>
    </source>
</evidence>
<reference evidence="2 3" key="1">
    <citation type="submission" date="2024-05" db="EMBL/GenBank/DDBJ databases">
        <title>A draft genome resource for the thread blight pathogen Marasmius tenuissimus strain MS-2.</title>
        <authorList>
            <person name="Yulfo-Soto G.E."/>
            <person name="Baruah I.K."/>
            <person name="Amoako-Attah I."/>
            <person name="Bukari Y."/>
            <person name="Meinhardt L.W."/>
            <person name="Bailey B.A."/>
            <person name="Cohen S.P."/>
        </authorList>
    </citation>
    <scope>NUCLEOTIDE SEQUENCE [LARGE SCALE GENOMIC DNA]</scope>
    <source>
        <strain evidence="2 3">MS-2</strain>
    </source>
</reference>
<accession>A0ABR2Z8Y7</accession>
<dbReference type="Proteomes" id="UP001437256">
    <property type="component" value="Unassembled WGS sequence"/>
</dbReference>
<evidence type="ECO:0000313" key="3">
    <source>
        <dbReference type="Proteomes" id="UP001437256"/>
    </source>
</evidence>
<protein>
    <submittedName>
        <fullName evidence="2">Uncharacterized protein</fullName>
    </submittedName>
</protein>
<evidence type="ECO:0000256" key="1">
    <source>
        <dbReference type="SAM" id="Coils"/>
    </source>
</evidence>
<keyword evidence="1" id="KW-0175">Coiled coil</keyword>
<feature type="coiled-coil region" evidence="1">
    <location>
        <begin position="239"/>
        <end position="273"/>
    </location>
</feature>
<proteinExistence type="predicted"/>
<gene>
    <name evidence="2" type="ORF">AAF712_016050</name>
</gene>
<sequence>MSASLSNSTILAAAETIPLRTESPDSAIVISPATSDRGMANIPNAPPQSPIAVAQPQQPNLPAVRVDDNRNHLLAQHRVAETSWGNGNGGWGDRVDDAWATVIQSPKIVSLTPGRSSWTDPGEAVFQWRAKGVSDMTSHRHIVFYVRSDLHTVFDPVSNRKTSPLAQQDTDVWARTQIIRCLPEAQHACVPGPDFTLDELATHVEVVESSISNSKYAITGNLARIEAIKDEQEPLRARLRALDAERSQLTKRNEELEVDLKDYAEVQADLRDLEALAMVFLPSSA</sequence>
<organism evidence="2 3">
    <name type="scientific">Marasmius tenuissimus</name>
    <dbReference type="NCBI Taxonomy" id="585030"/>
    <lineage>
        <taxon>Eukaryota</taxon>
        <taxon>Fungi</taxon>
        <taxon>Dikarya</taxon>
        <taxon>Basidiomycota</taxon>
        <taxon>Agaricomycotina</taxon>
        <taxon>Agaricomycetes</taxon>
        <taxon>Agaricomycetidae</taxon>
        <taxon>Agaricales</taxon>
        <taxon>Marasmiineae</taxon>
        <taxon>Marasmiaceae</taxon>
        <taxon>Marasmius</taxon>
    </lineage>
</organism>